<dbReference type="AlphaFoldDB" id="X5DJT5"/>
<gene>
    <name evidence="2" type="ORF">FH5T_00145</name>
    <name evidence="3" type="ORF">SAMN05444285_14031</name>
</gene>
<dbReference type="Proteomes" id="UP000023772">
    <property type="component" value="Chromosome"/>
</dbReference>
<name>X5DJT5_9BACT</name>
<evidence type="ECO:0000256" key="1">
    <source>
        <dbReference type="SAM" id="Phobius"/>
    </source>
</evidence>
<feature type="transmembrane region" description="Helical" evidence="1">
    <location>
        <begin position="7"/>
        <end position="28"/>
    </location>
</feature>
<evidence type="ECO:0000313" key="4">
    <source>
        <dbReference type="Proteomes" id="UP000023772"/>
    </source>
</evidence>
<keyword evidence="1" id="KW-0472">Membrane</keyword>
<evidence type="ECO:0000313" key="3">
    <source>
        <dbReference type="EMBL" id="SEU07514.1"/>
    </source>
</evidence>
<sequence>MKILKNNAAPVVGVVTILTSIVLFFPIAFDNQRIYTIIIYTSIAILLLLLLFLIWVNVFAPDKHKNHYPD</sequence>
<proteinExistence type="predicted"/>
<dbReference type="KEGG" id="dori:FH5T_00145"/>
<dbReference type="RefSeq" id="WP_038554050.1">
    <property type="nucleotide sequence ID" value="NZ_FOHT01000040.1"/>
</dbReference>
<accession>X5DJT5</accession>
<evidence type="ECO:0000313" key="2">
    <source>
        <dbReference type="EMBL" id="AHW61409.1"/>
    </source>
</evidence>
<dbReference type="EMBL" id="FOHT01000040">
    <property type="protein sequence ID" value="SEU07514.1"/>
    <property type="molecule type" value="Genomic_DNA"/>
</dbReference>
<feature type="transmembrane region" description="Helical" evidence="1">
    <location>
        <begin position="34"/>
        <end position="56"/>
    </location>
</feature>
<keyword evidence="4" id="KW-1185">Reference proteome</keyword>
<dbReference type="EMBL" id="CP007451">
    <property type="protein sequence ID" value="AHW61409.1"/>
    <property type="molecule type" value="Genomic_DNA"/>
</dbReference>
<evidence type="ECO:0000313" key="5">
    <source>
        <dbReference type="Proteomes" id="UP000181981"/>
    </source>
</evidence>
<dbReference type="Proteomes" id="UP000181981">
    <property type="component" value="Unassembled WGS sequence"/>
</dbReference>
<dbReference type="HOGENOM" id="CLU_2751333_0_0_10"/>
<keyword evidence="1" id="KW-0812">Transmembrane</keyword>
<reference evidence="2 4" key="1">
    <citation type="submission" date="2014-03" db="EMBL/GenBank/DDBJ databases">
        <title>Complete genome sequence of a deeply braunched marine Bacteroidia bacterium Draconibacterium orientale type strain FH5T.</title>
        <authorList>
            <person name="Li X."/>
            <person name="Wang X."/>
            <person name="Xie Z."/>
            <person name="Du Z."/>
            <person name="Chen G."/>
        </authorList>
    </citation>
    <scope>NUCLEOTIDE SEQUENCE [LARGE SCALE GENOMIC DNA]</scope>
    <source>
        <strain evidence="2 4">FH5</strain>
    </source>
</reference>
<keyword evidence="1" id="KW-1133">Transmembrane helix</keyword>
<organism evidence="3 5">
    <name type="scientific">Draconibacterium orientale</name>
    <dbReference type="NCBI Taxonomy" id="1168034"/>
    <lineage>
        <taxon>Bacteria</taxon>
        <taxon>Pseudomonadati</taxon>
        <taxon>Bacteroidota</taxon>
        <taxon>Bacteroidia</taxon>
        <taxon>Marinilabiliales</taxon>
        <taxon>Prolixibacteraceae</taxon>
        <taxon>Draconibacterium</taxon>
    </lineage>
</organism>
<protein>
    <submittedName>
        <fullName evidence="3">Uncharacterized protein</fullName>
    </submittedName>
</protein>
<reference evidence="3 5" key="2">
    <citation type="submission" date="2016-10" db="EMBL/GenBank/DDBJ databases">
        <authorList>
            <person name="de Groot N.N."/>
        </authorList>
    </citation>
    <scope>NUCLEOTIDE SEQUENCE [LARGE SCALE GENOMIC DNA]</scope>
    <source>
        <strain evidence="3 5">DSM 25947</strain>
    </source>
</reference>